<dbReference type="PANTHER" id="PTHR32243:SF18">
    <property type="entry name" value="INNER MEMBRANE ABC TRANSPORTER PERMEASE PROTEIN YCJP"/>
    <property type="match status" value="1"/>
</dbReference>
<dbReference type="GO" id="GO:0055085">
    <property type="term" value="P:transmembrane transport"/>
    <property type="evidence" value="ECO:0007669"/>
    <property type="project" value="InterPro"/>
</dbReference>
<dbReference type="Gene3D" id="1.10.3720.10">
    <property type="entry name" value="MetI-like"/>
    <property type="match status" value="1"/>
</dbReference>
<evidence type="ECO:0000259" key="8">
    <source>
        <dbReference type="PROSITE" id="PS50928"/>
    </source>
</evidence>
<name>A0A6J6EP03_9ZZZZ</name>
<feature type="transmembrane region" description="Helical" evidence="7">
    <location>
        <begin position="79"/>
        <end position="100"/>
    </location>
</feature>
<dbReference type="SUPFAM" id="SSF161098">
    <property type="entry name" value="MetI-like"/>
    <property type="match status" value="1"/>
</dbReference>
<feature type="transmembrane region" description="Helical" evidence="7">
    <location>
        <begin position="12"/>
        <end position="36"/>
    </location>
</feature>
<dbReference type="InterPro" id="IPR000515">
    <property type="entry name" value="MetI-like"/>
</dbReference>
<dbReference type="EMBL" id="CAEZTX010000011">
    <property type="protein sequence ID" value="CAB4578341.1"/>
    <property type="molecule type" value="Genomic_DNA"/>
</dbReference>
<feature type="transmembrane region" description="Helical" evidence="7">
    <location>
        <begin position="112"/>
        <end position="132"/>
    </location>
</feature>
<evidence type="ECO:0000256" key="2">
    <source>
        <dbReference type="ARBA" id="ARBA00022448"/>
    </source>
</evidence>
<organism evidence="9">
    <name type="scientific">freshwater metagenome</name>
    <dbReference type="NCBI Taxonomy" id="449393"/>
    <lineage>
        <taxon>unclassified sequences</taxon>
        <taxon>metagenomes</taxon>
        <taxon>ecological metagenomes</taxon>
    </lineage>
</organism>
<sequence length="281" mass="31070">MTTIKKKKRPISYHLVNIGIVFLGLFAVLPLVWTFYTSLRTNVDINKFPTKIGLSNLSFDAYFGVWRDTNFPMLMKNSLIVSTMTVIISLSLGTFAGYALSRSKFRGRQGVLLVYLAIRLVPGVLLLIPMYLFMNRLGLLDSYIGLTLAYTTFTLPATIWLMKGFFDSLPPDLENAARIDGCSRMGAMWRISIPLVLPGLAATGTLTAITAWNDVLFAMLLTSSDRTRTWPVGLREMIGEFQLPWEALTATSILSLLPVVIGFALVGRKMVAGITAGSLKD</sequence>
<feature type="domain" description="ABC transmembrane type-1" evidence="8">
    <location>
        <begin position="75"/>
        <end position="266"/>
    </location>
</feature>
<dbReference type="PANTHER" id="PTHR32243">
    <property type="entry name" value="MALTOSE TRANSPORT SYSTEM PERMEASE-RELATED"/>
    <property type="match status" value="1"/>
</dbReference>
<comment type="subcellular location">
    <subcellularLocation>
        <location evidence="1">Cell membrane</location>
        <topology evidence="1">Multi-pass membrane protein</topology>
    </subcellularLocation>
</comment>
<dbReference type="Pfam" id="PF00528">
    <property type="entry name" value="BPD_transp_1"/>
    <property type="match status" value="1"/>
</dbReference>
<keyword evidence="6 7" id="KW-0472">Membrane</keyword>
<gene>
    <name evidence="9" type="ORF">UFOPK1755_00299</name>
</gene>
<dbReference type="InterPro" id="IPR050901">
    <property type="entry name" value="BP-dep_ABC_trans_perm"/>
</dbReference>
<dbReference type="GO" id="GO:0005886">
    <property type="term" value="C:plasma membrane"/>
    <property type="evidence" value="ECO:0007669"/>
    <property type="project" value="UniProtKB-SubCell"/>
</dbReference>
<dbReference type="InterPro" id="IPR035906">
    <property type="entry name" value="MetI-like_sf"/>
</dbReference>
<evidence type="ECO:0000256" key="3">
    <source>
        <dbReference type="ARBA" id="ARBA00022475"/>
    </source>
</evidence>
<evidence type="ECO:0000256" key="7">
    <source>
        <dbReference type="SAM" id="Phobius"/>
    </source>
</evidence>
<keyword evidence="5 7" id="KW-1133">Transmembrane helix</keyword>
<protein>
    <submittedName>
        <fullName evidence="9">Unannotated protein</fullName>
    </submittedName>
</protein>
<keyword evidence="3" id="KW-1003">Cell membrane</keyword>
<dbReference type="PROSITE" id="PS50928">
    <property type="entry name" value="ABC_TM1"/>
    <property type="match status" value="1"/>
</dbReference>
<proteinExistence type="predicted"/>
<evidence type="ECO:0000256" key="1">
    <source>
        <dbReference type="ARBA" id="ARBA00004651"/>
    </source>
</evidence>
<keyword evidence="4 7" id="KW-0812">Transmembrane</keyword>
<dbReference type="AlphaFoldDB" id="A0A6J6EP03"/>
<reference evidence="9" key="1">
    <citation type="submission" date="2020-05" db="EMBL/GenBank/DDBJ databases">
        <authorList>
            <person name="Chiriac C."/>
            <person name="Salcher M."/>
            <person name="Ghai R."/>
            <person name="Kavagutti S V."/>
        </authorList>
    </citation>
    <scope>NUCLEOTIDE SEQUENCE</scope>
</reference>
<evidence type="ECO:0000313" key="9">
    <source>
        <dbReference type="EMBL" id="CAB4578341.1"/>
    </source>
</evidence>
<accession>A0A6J6EP03</accession>
<dbReference type="CDD" id="cd06261">
    <property type="entry name" value="TM_PBP2"/>
    <property type="match status" value="1"/>
</dbReference>
<evidence type="ECO:0000256" key="6">
    <source>
        <dbReference type="ARBA" id="ARBA00023136"/>
    </source>
</evidence>
<feature type="transmembrane region" description="Helical" evidence="7">
    <location>
        <begin position="247"/>
        <end position="266"/>
    </location>
</feature>
<keyword evidence="2" id="KW-0813">Transport</keyword>
<feature type="transmembrane region" description="Helical" evidence="7">
    <location>
        <begin position="187"/>
        <end position="212"/>
    </location>
</feature>
<evidence type="ECO:0000256" key="5">
    <source>
        <dbReference type="ARBA" id="ARBA00022989"/>
    </source>
</evidence>
<evidence type="ECO:0000256" key="4">
    <source>
        <dbReference type="ARBA" id="ARBA00022692"/>
    </source>
</evidence>
<feature type="transmembrane region" description="Helical" evidence="7">
    <location>
        <begin position="144"/>
        <end position="166"/>
    </location>
</feature>